<evidence type="ECO:0000256" key="3">
    <source>
        <dbReference type="ARBA" id="ARBA00022801"/>
    </source>
</evidence>
<evidence type="ECO:0000256" key="1">
    <source>
        <dbReference type="ARBA" id="ARBA00022490"/>
    </source>
</evidence>
<protein>
    <submittedName>
        <fullName evidence="4">Unannotated protein</fullName>
    </submittedName>
</protein>
<evidence type="ECO:0000256" key="2">
    <source>
        <dbReference type="ARBA" id="ARBA00022722"/>
    </source>
</evidence>
<dbReference type="EMBL" id="CAEZUP010000010">
    <property type="protein sequence ID" value="CAB4601085.1"/>
    <property type="molecule type" value="Genomic_DNA"/>
</dbReference>
<dbReference type="InterPro" id="IPR037004">
    <property type="entry name" value="Exonuc_VII_ssu_sf"/>
</dbReference>
<keyword evidence="3" id="KW-0378">Hydrolase</keyword>
<evidence type="ECO:0000313" key="4">
    <source>
        <dbReference type="EMBL" id="CAB4601085.1"/>
    </source>
</evidence>
<dbReference type="GO" id="GO:0009318">
    <property type="term" value="C:exodeoxyribonuclease VII complex"/>
    <property type="evidence" value="ECO:0007669"/>
    <property type="project" value="InterPro"/>
</dbReference>
<sequence>MAAKAKPADDIGYADAVSELEEILGELEADDVDVDRLAERVRRAADLIELCRGRLTDARVEITRIVADLETLESDETLDAEDE</sequence>
<accession>A0A6J6GQC8</accession>
<organism evidence="4">
    <name type="scientific">freshwater metagenome</name>
    <dbReference type="NCBI Taxonomy" id="449393"/>
    <lineage>
        <taxon>unclassified sequences</taxon>
        <taxon>metagenomes</taxon>
        <taxon>ecological metagenomes</taxon>
    </lineage>
</organism>
<dbReference type="InterPro" id="IPR003761">
    <property type="entry name" value="Exonuc_VII_S"/>
</dbReference>
<name>A0A6J6GQC8_9ZZZZ</name>
<dbReference type="AlphaFoldDB" id="A0A6J6GQC8"/>
<dbReference type="Gene3D" id="1.10.287.1040">
    <property type="entry name" value="Exonuclease VII, small subunit"/>
    <property type="match status" value="1"/>
</dbReference>
<proteinExistence type="predicted"/>
<dbReference type="SUPFAM" id="SSF116842">
    <property type="entry name" value="XseB-like"/>
    <property type="match status" value="1"/>
</dbReference>
<dbReference type="NCBIfam" id="TIGR01280">
    <property type="entry name" value="xseB"/>
    <property type="match status" value="1"/>
</dbReference>
<dbReference type="Pfam" id="PF02609">
    <property type="entry name" value="Exonuc_VII_S"/>
    <property type="match status" value="1"/>
</dbReference>
<dbReference type="GO" id="GO:0006308">
    <property type="term" value="P:DNA catabolic process"/>
    <property type="evidence" value="ECO:0007669"/>
    <property type="project" value="InterPro"/>
</dbReference>
<dbReference type="GO" id="GO:0008855">
    <property type="term" value="F:exodeoxyribonuclease VII activity"/>
    <property type="evidence" value="ECO:0007669"/>
    <property type="project" value="InterPro"/>
</dbReference>
<reference evidence="4" key="1">
    <citation type="submission" date="2020-05" db="EMBL/GenBank/DDBJ databases">
        <authorList>
            <person name="Chiriac C."/>
            <person name="Salcher M."/>
            <person name="Ghai R."/>
            <person name="Kavagutti S V."/>
        </authorList>
    </citation>
    <scope>NUCLEOTIDE SEQUENCE</scope>
</reference>
<keyword evidence="1" id="KW-0963">Cytoplasm</keyword>
<gene>
    <name evidence="4" type="ORF">UFOPK1835_00406</name>
</gene>
<keyword evidence="2" id="KW-0540">Nuclease</keyword>